<proteinExistence type="predicted"/>
<protein>
    <submittedName>
        <fullName evidence="1">Uncharacterized protein</fullName>
    </submittedName>
</protein>
<dbReference type="AlphaFoldDB" id="A0AAV7TLT0"/>
<dbReference type="Gene3D" id="3.30.70.1820">
    <property type="entry name" value="L1 transposable element, RRM domain"/>
    <property type="match status" value="1"/>
</dbReference>
<sequence length="173" mass="19328">MTDVIIPTLLDNTVADALVNSCSDTAMERILQEISAVGRRLETMDSKITHLSADSKSIRVDFASFQAMVSDLDHCLHAIENQMASLLGNEPELQYLRHKLTDLEDRTCRDNVCFLGLPAKLEGADTRAFLCDFIPNITSPTFSPSLEFQCAHRFGPLRKQADEWPRPALACFL</sequence>
<gene>
    <name evidence="1" type="ORF">NDU88_002826</name>
</gene>
<dbReference type="EMBL" id="JANPWB010000006">
    <property type="protein sequence ID" value="KAJ1177573.1"/>
    <property type="molecule type" value="Genomic_DNA"/>
</dbReference>
<evidence type="ECO:0000313" key="2">
    <source>
        <dbReference type="Proteomes" id="UP001066276"/>
    </source>
</evidence>
<dbReference type="Proteomes" id="UP001066276">
    <property type="component" value="Chromosome 3_2"/>
</dbReference>
<name>A0AAV7TLT0_PLEWA</name>
<accession>A0AAV7TLT0</accession>
<reference evidence="1" key="1">
    <citation type="journal article" date="2022" name="bioRxiv">
        <title>Sequencing and chromosome-scale assembly of the giantPleurodeles waltlgenome.</title>
        <authorList>
            <person name="Brown T."/>
            <person name="Elewa A."/>
            <person name="Iarovenko S."/>
            <person name="Subramanian E."/>
            <person name="Araus A.J."/>
            <person name="Petzold A."/>
            <person name="Susuki M."/>
            <person name="Suzuki K.-i.T."/>
            <person name="Hayashi T."/>
            <person name="Toyoda A."/>
            <person name="Oliveira C."/>
            <person name="Osipova E."/>
            <person name="Leigh N.D."/>
            <person name="Simon A."/>
            <person name="Yun M.H."/>
        </authorList>
    </citation>
    <scope>NUCLEOTIDE SEQUENCE</scope>
    <source>
        <strain evidence="1">20211129_DDA</strain>
        <tissue evidence="1">Liver</tissue>
    </source>
</reference>
<keyword evidence="2" id="KW-1185">Reference proteome</keyword>
<comment type="caution">
    <text evidence="1">The sequence shown here is derived from an EMBL/GenBank/DDBJ whole genome shotgun (WGS) entry which is preliminary data.</text>
</comment>
<evidence type="ECO:0000313" key="1">
    <source>
        <dbReference type="EMBL" id="KAJ1177573.1"/>
    </source>
</evidence>
<organism evidence="1 2">
    <name type="scientific">Pleurodeles waltl</name>
    <name type="common">Iberian ribbed newt</name>
    <dbReference type="NCBI Taxonomy" id="8319"/>
    <lineage>
        <taxon>Eukaryota</taxon>
        <taxon>Metazoa</taxon>
        <taxon>Chordata</taxon>
        <taxon>Craniata</taxon>
        <taxon>Vertebrata</taxon>
        <taxon>Euteleostomi</taxon>
        <taxon>Amphibia</taxon>
        <taxon>Batrachia</taxon>
        <taxon>Caudata</taxon>
        <taxon>Salamandroidea</taxon>
        <taxon>Salamandridae</taxon>
        <taxon>Pleurodelinae</taxon>
        <taxon>Pleurodeles</taxon>
    </lineage>
</organism>